<accession>A0A0D1LD45</accession>
<evidence type="ECO:0000256" key="4">
    <source>
        <dbReference type="PROSITE-ProRule" id="PRU01161"/>
    </source>
</evidence>
<evidence type="ECO:0000313" key="6">
    <source>
        <dbReference type="EMBL" id="KIU13841.1"/>
    </source>
</evidence>
<dbReference type="PATRIC" id="fig|280871.6.peg.5721"/>
<dbReference type="InterPro" id="IPR016035">
    <property type="entry name" value="Acyl_Trfase/lysoPLipase"/>
</dbReference>
<comment type="caution">
    <text evidence="6">The sequence shown here is derived from an EMBL/GenBank/DDBJ whole genome shotgun (WGS) entry which is preliminary data.</text>
</comment>
<feature type="domain" description="PNPLA" evidence="5">
    <location>
        <begin position="5"/>
        <end position="175"/>
    </location>
</feature>
<feature type="active site" description="Proton acceptor" evidence="4">
    <location>
        <position position="162"/>
    </location>
</feature>
<dbReference type="Proteomes" id="UP000032221">
    <property type="component" value="Unassembled WGS sequence"/>
</dbReference>
<dbReference type="InterPro" id="IPR002641">
    <property type="entry name" value="PNPLA_dom"/>
</dbReference>
<dbReference type="STRING" id="280871.TL10_27575"/>
<evidence type="ECO:0000313" key="7">
    <source>
        <dbReference type="Proteomes" id="UP000032221"/>
    </source>
</evidence>
<dbReference type="Pfam" id="PF01734">
    <property type="entry name" value="Patatin"/>
    <property type="match status" value="1"/>
</dbReference>
<dbReference type="SUPFAM" id="SSF52151">
    <property type="entry name" value="FabD/lysophospholipase-like"/>
    <property type="match status" value="1"/>
</dbReference>
<feature type="short sequence motif" description="GXGXXG" evidence="4">
    <location>
        <begin position="9"/>
        <end position="14"/>
    </location>
</feature>
<evidence type="ECO:0000256" key="1">
    <source>
        <dbReference type="ARBA" id="ARBA00022801"/>
    </source>
</evidence>
<dbReference type="EMBL" id="JXST01000062">
    <property type="protein sequence ID" value="KIU13841.1"/>
    <property type="molecule type" value="Genomic_DNA"/>
</dbReference>
<evidence type="ECO:0000259" key="5">
    <source>
        <dbReference type="PROSITE" id="PS51635"/>
    </source>
</evidence>
<dbReference type="RefSeq" id="WP_043988169.1">
    <property type="nucleotide sequence ID" value="NZ_JXST01000062.1"/>
</dbReference>
<evidence type="ECO:0000256" key="3">
    <source>
        <dbReference type="ARBA" id="ARBA00023098"/>
    </source>
</evidence>
<dbReference type="Gene3D" id="3.40.1090.10">
    <property type="entry name" value="Cytosolic phospholipase A2 catalytic domain"/>
    <property type="match status" value="2"/>
</dbReference>
<gene>
    <name evidence="6" type="ORF">TL10_27575</name>
</gene>
<dbReference type="PANTHER" id="PTHR14226:SF57">
    <property type="entry name" value="BLR7027 PROTEIN"/>
    <property type="match status" value="1"/>
</dbReference>
<dbReference type="InterPro" id="IPR050301">
    <property type="entry name" value="NTE"/>
</dbReference>
<dbReference type="GO" id="GO:0016042">
    <property type="term" value="P:lipid catabolic process"/>
    <property type="evidence" value="ECO:0007669"/>
    <property type="project" value="UniProtKB-UniRule"/>
</dbReference>
<proteinExistence type="predicted"/>
<dbReference type="GO" id="GO:0016787">
    <property type="term" value="F:hydrolase activity"/>
    <property type="evidence" value="ECO:0007669"/>
    <property type="project" value="UniProtKB-UniRule"/>
</dbReference>
<reference evidence="6 7" key="1">
    <citation type="submission" date="2015-01" db="EMBL/GenBank/DDBJ databases">
        <title>Genome sequence of Mycobacterium llatzerense and Mycobacterium immunogenum recovered from brain abscess.</title>
        <authorList>
            <person name="Greninger A.L."/>
            <person name="Langelier C."/>
            <person name="Cunningham G."/>
            <person name="Chiu C.Y."/>
            <person name="Miller S."/>
        </authorList>
    </citation>
    <scope>NUCLEOTIDE SEQUENCE [LARGE SCALE GENOMIC DNA]</scope>
    <source>
        <strain evidence="6 7">CLUC14</strain>
    </source>
</reference>
<name>A0A0D1LD45_9MYCO</name>
<sequence length="282" mass="29522">MVTAFVLSGGGSLGAVQAGMLLSLFEAGVTPDMVVGTSVGAFNGAWVAARPDVAGTKDLIGVWHSLSKRDVFPTRLSTSVLCILGRRRHFASGDGLRRILDQHLRFQLLQDAPTPFHCVATDVLSGEDVLLSSGDAADAIAASAAIPAILPPVCIDGRDLMDGGVVNNTPLSHAVGLGADVIYVLPTGYACALRSAPKGAMGLAMHAMTIAINQRLANDVDRFEGAVDIRVIPPLCPVRVAPTDFSQAASLIEQSHAATHDWLRRAHSAVGQASLLEPHRDN</sequence>
<dbReference type="PANTHER" id="PTHR14226">
    <property type="entry name" value="NEUROPATHY TARGET ESTERASE/SWISS CHEESE D.MELANOGASTER"/>
    <property type="match status" value="1"/>
</dbReference>
<dbReference type="OrthoDB" id="4080114at2"/>
<keyword evidence="7" id="KW-1185">Reference proteome</keyword>
<feature type="short sequence motif" description="GXSXG" evidence="4">
    <location>
        <begin position="36"/>
        <end position="40"/>
    </location>
</feature>
<feature type="active site" description="Nucleophile" evidence="4">
    <location>
        <position position="38"/>
    </location>
</feature>
<organism evidence="6 7">
    <name type="scientific">Mycolicibacterium llatzerense</name>
    <dbReference type="NCBI Taxonomy" id="280871"/>
    <lineage>
        <taxon>Bacteria</taxon>
        <taxon>Bacillati</taxon>
        <taxon>Actinomycetota</taxon>
        <taxon>Actinomycetes</taxon>
        <taxon>Mycobacteriales</taxon>
        <taxon>Mycobacteriaceae</taxon>
        <taxon>Mycolicibacterium</taxon>
    </lineage>
</organism>
<keyword evidence="3 4" id="KW-0443">Lipid metabolism</keyword>
<dbReference type="AlphaFoldDB" id="A0A0D1LD45"/>
<dbReference type="PROSITE" id="PS51635">
    <property type="entry name" value="PNPLA"/>
    <property type="match status" value="1"/>
</dbReference>
<evidence type="ECO:0000256" key="2">
    <source>
        <dbReference type="ARBA" id="ARBA00022963"/>
    </source>
</evidence>
<protein>
    <submittedName>
        <fullName evidence="6">Alpha/beta hydrolase</fullName>
    </submittedName>
</protein>
<feature type="short sequence motif" description="DGA/G" evidence="4">
    <location>
        <begin position="162"/>
        <end position="164"/>
    </location>
</feature>
<keyword evidence="2 4" id="KW-0442">Lipid degradation</keyword>
<keyword evidence="1 4" id="KW-0378">Hydrolase</keyword>